<dbReference type="PRINTS" id="PR00469">
    <property type="entry name" value="PNDRDTASEII"/>
</dbReference>
<dbReference type="Gene3D" id="3.50.50.60">
    <property type="entry name" value="FAD/NAD(P)-binding domain"/>
    <property type="match status" value="2"/>
</dbReference>
<proteinExistence type="predicted"/>
<reference evidence="4 5" key="1">
    <citation type="submission" date="2016-11" db="EMBL/GenBank/DDBJ databases">
        <authorList>
            <person name="Jaros S."/>
            <person name="Januszkiewicz K."/>
            <person name="Wedrychowicz H."/>
        </authorList>
    </citation>
    <scope>NUCLEOTIDE SEQUENCE [LARGE SCALE GENOMIC DNA]</scope>
    <source>
        <strain evidence="4 5">GAS86</strain>
    </source>
</reference>
<dbReference type="InterPro" id="IPR017224">
    <property type="entry name" value="Opine_Oxase_asu/HCN_bsu"/>
</dbReference>
<feature type="domain" description="SoxA A3" evidence="3">
    <location>
        <begin position="384"/>
        <end position="462"/>
    </location>
</feature>
<evidence type="ECO:0000259" key="3">
    <source>
        <dbReference type="Pfam" id="PF17806"/>
    </source>
</evidence>
<sequence length="484" mass="51846">MRIADRVECELVVVGGGPAGLAAATLAAERGIDTVLLDEQETPGGQIYRSVERRSTPGDRIGPILGPDFRSGLAQVEAFRRSGATYAPGSAVWQVLADGAVGITQAGEASLLRGRQVILATGAMERPVPVSGWTLPGVLGAGAAQTLLKSSGVVPAEATVIAGCGPLPLLVAAQLLDAGVPLKAVLITTPRMLRAEALMQLPRAFTQFQEIIKGLSWMRRLRAAGVEIHHGVSGVEAKGVKKLEVVSFVAEGKRRSIPASVLLLHDGVVPNVQLSRSTGCRHLWDKTQLAWRPDVDEWGATSLERIAIAGDGQRIFGAKAAVLLGRLAAFDTARRLGRITVHERDASARRDQKLLKEFTRIRPFLDAAFPPSLVKPLPSGDTIVCRCEEISASSLRQSIEEGLRDPNQIKSLTRCGMGPCQGRMCGTTVTRIIAEETGRTVEQVGLYRPRIPVKPVSLGAWAELRNAFIDPDLKPKGEPSRREL</sequence>
<dbReference type="Gene3D" id="1.10.10.1100">
    <property type="entry name" value="BFD-like [2Fe-2S]-binding domain"/>
    <property type="match status" value="1"/>
</dbReference>
<evidence type="ECO:0000313" key="5">
    <source>
        <dbReference type="Proteomes" id="UP000184693"/>
    </source>
</evidence>
<dbReference type="Proteomes" id="UP000184693">
    <property type="component" value="Unassembled WGS sequence"/>
</dbReference>
<evidence type="ECO:0000259" key="2">
    <source>
        <dbReference type="Pfam" id="PF07992"/>
    </source>
</evidence>
<dbReference type="OrthoDB" id="9801699at2"/>
<dbReference type="RefSeq" id="WP_143787441.1">
    <property type="nucleotide sequence ID" value="NZ_FSRM01000001.1"/>
</dbReference>
<dbReference type="Pfam" id="PF07992">
    <property type="entry name" value="Pyr_redox_2"/>
    <property type="match status" value="1"/>
</dbReference>
<feature type="domain" description="FAD/NAD(P)-binding" evidence="2">
    <location>
        <begin position="11"/>
        <end position="313"/>
    </location>
</feature>
<organism evidence="4 5">
    <name type="scientific">Paraburkholderia phenazinium</name>
    <dbReference type="NCBI Taxonomy" id="60549"/>
    <lineage>
        <taxon>Bacteria</taxon>
        <taxon>Pseudomonadati</taxon>
        <taxon>Pseudomonadota</taxon>
        <taxon>Betaproteobacteria</taxon>
        <taxon>Burkholderiales</taxon>
        <taxon>Burkholderiaceae</taxon>
        <taxon>Paraburkholderia</taxon>
    </lineage>
</organism>
<dbReference type="PANTHER" id="PTHR42949:SF3">
    <property type="entry name" value="ANAEROBIC GLYCEROL-3-PHOSPHATE DEHYDROGENASE SUBUNIT B"/>
    <property type="match status" value="1"/>
</dbReference>
<dbReference type="SUPFAM" id="SSF51905">
    <property type="entry name" value="FAD/NAD(P)-binding domain"/>
    <property type="match status" value="1"/>
</dbReference>
<dbReference type="InterPro" id="IPR041854">
    <property type="entry name" value="BFD-like_2Fe2S-bd_dom_sf"/>
</dbReference>
<dbReference type="PRINTS" id="PR00368">
    <property type="entry name" value="FADPNR"/>
</dbReference>
<dbReference type="GO" id="GO:0016491">
    <property type="term" value="F:oxidoreductase activity"/>
    <property type="evidence" value="ECO:0007669"/>
    <property type="project" value="UniProtKB-KW"/>
</dbReference>
<dbReference type="EMBL" id="FSRM01000001">
    <property type="protein sequence ID" value="SIN80560.1"/>
    <property type="molecule type" value="Genomic_DNA"/>
</dbReference>
<accession>A0A1N6EC12</accession>
<dbReference type="InterPro" id="IPR023753">
    <property type="entry name" value="FAD/NAD-binding_dom"/>
</dbReference>
<protein>
    <submittedName>
        <fullName evidence="4">NADPH-dependent 2,4-dienoyl-CoA reductase, sulfur reductase</fullName>
    </submittedName>
</protein>
<dbReference type="CDD" id="cd19946">
    <property type="entry name" value="GlpA-like_Fer2_BFD-like"/>
    <property type="match status" value="1"/>
</dbReference>
<dbReference type="PIRSF" id="PIRSF037495">
    <property type="entry name" value="Opine_OX_OoxA/HcnB"/>
    <property type="match status" value="1"/>
</dbReference>
<dbReference type="AlphaFoldDB" id="A0A1N6EC12"/>
<evidence type="ECO:0000256" key="1">
    <source>
        <dbReference type="ARBA" id="ARBA00023002"/>
    </source>
</evidence>
<evidence type="ECO:0000313" key="4">
    <source>
        <dbReference type="EMBL" id="SIN80560.1"/>
    </source>
</evidence>
<gene>
    <name evidence="4" type="ORF">SAMN05444168_0433</name>
</gene>
<dbReference type="InterPro" id="IPR051691">
    <property type="entry name" value="Metab_Enz_Cyan_OpOx_G3PDH"/>
</dbReference>
<dbReference type="Pfam" id="PF17806">
    <property type="entry name" value="SO_alpha_A3"/>
    <property type="match status" value="1"/>
</dbReference>
<dbReference type="PANTHER" id="PTHR42949">
    <property type="entry name" value="ANAEROBIC GLYCEROL-3-PHOSPHATE DEHYDROGENASE SUBUNIT B"/>
    <property type="match status" value="1"/>
</dbReference>
<name>A0A1N6EC12_9BURK</name>
<dbReference type="InterPro" id="IPR041117">
    <property type="entry name" value="SoxA_A3"/>
</dbReference>
<dbReference type="InterPro" id="IPR036188">
    <property type="entry name" value="FAD/NAD-bd_sf"/>
</dbReference>
<keyword evidence="1" id="KW-0560">Oxidoreductase</keyword>